<name>A0A9N7VWW3_PLEPL</name>
<dbReference type="AlphaFoldDB" id="A0A9N7VWW3"/>
<evidence type="ECO:0000313" key="2">
    <source>
        <dbReference type="Proteomes" id="UP001153269"/>
    </source>
</evidence>
<protein>
    <submittedName>
        <fullName evidence="1">Uncharacterized protein</fullName>
    </submittedName>
</protein>
<gene>
    <name evidence="1" type="ORF">PLEPLA_LOCUS46399</name>
</gene>
<reference evidence="1" key="1">
    <citation type="submission" date="2020-03" db="EMBL/GenBank/DDBJ databases">
        <authorList>
            <person name="Weist P."/>
        </authorList>
    </citation>
    <scope>NUCLEOTIDE SEQUENCE</scope>
</reference>
<organism evidence="1 2">
    <name type="scientific">Pleuronectes platessa</name>
    <name type="common">European plaice</name>
    <dbReference type="NCBI Taxonomy" id="8262"/>
    <lineage>
        <taxon>Eukaryota</taxon>
        <taxon>Metazoa</taxon>
        <taxon>Chordata</taxon>
        <taxon>Craniata</taxon>
        <taxon>Vertebrata</taxon>
        <taxon>Euteleostomi</taxon>
        <taxon>Actinopterygii</taxon>
        <taxon>Neopterygii</taxon>
        <taxon>Teleostei</taxon>
        <taxon>Neoteleostei</taxon>
        <taxon>Acanthomorphata</taxon>
        <taxon>Carangaria</taxon>
        <taxon>Pleuronectiformes</taxon>
        <taxon>Pleuronectoidei</taxon>
        <taxon>Pleuronectidae</taxon>
        <taxon>Pleuronectes</taxon>
    </lineage>
</organism>
<dbReference type="EMBL" id="CADEAL010004393">
    <property type="protein sequence ID" value="CAB1458569.1"/>
    <property type="molecule type" value="Genomic_DNA"/>
</dbReference>
<accession>A0A9N7VWW3</accession>
<proteinExistence type="predicted"/>
<evidence type="ECO:0000313" key="1">
    <source>
        <dbReference type="EMBL" id="CAB1458569.1"/>
    </source>
</evidence>
<comment type="caution">
    <text evidence="1">The sequence shown here is derived from an EMBL/GenBank/DDBJ whole genome shotgun (WGS) entry which is preliminary data.</text>
</comment>
<sequence>MSLSHPVLKAVTLLANQGDGGPSPAPPAPARCSRVPLMKPRGRRRCQLALSCIANIGPSGEEALTLSAAEPSEGLGEDESYFRNARHKGWMKPLKHGKR</sequence>
<dbReference type="Proteomes" id="UP001153269">
    <property type="component" value="Unassembled WGS sequence"/>
</dbReference>
<keyword evidence="2" id="KW-1185">Reference proteome</keyword>